<dbReference type="RefSeq" id="WP_007874135.1">
    <property type="nucleotide sequence ID" value="NZ_CAXURC020000001.1"/>
</dbReference>
<dbReference type="EMBL" id="PKQI01000002">
    <property type="protein sequence ID" value="NNV20823.1"/>
    <property type="molecule type" value="Genomic_DNA"/>
</dbReference>
<evidence type="ECO:0000256" key="5">
    <source>
        <dbReference type="ARBA" id="ARBA00022475"/>
    </source>
</evidence>
<evidence type="ECO:0000313" key="11">
    <source>
        <dbReference type="EMBL" id="NNV20823.1"/>
    </source>
</evidence>
<dbReference type="AlphaFoldDB" id="A0A256GLY5"/>
<gene>
    <name evidence="12" type="ORF">CEV34_2164</name>
    <name evidence="11" type="ORF">EHE22_10350</name>
</gene>
<protein>
    <recommendedName>
        <fullName evidence="3">Multidrug export protein MepA</fullName>
    </recommendedName>
</protein>
<dbReference type="GO" id="GO:0005886">
    <property type="term" value="C:plasma membrane"/>
    <property type="evidence" value="ECO:0007669"/>
    <property type="project" value="UniProtKB-SubCell"/>
</dbReference>
<comment type="subcellular location">
    <subcellularLocation>
        <location evidence="1">Cell inner membrane</location>
        <topology evidence="1">Multi-pass membrane protein</topology>
    </subcellularLocation>
</comment>
<proteinExistence type="inferred from homology"/>
<dbReference type="InterPro" id="IPR052031">
    <property type="entry name" value="Membrane_Transporter-Flippase"/>
</dbReference>
<keyword evidence="4" id="KW-0813">Transport</keyword>
<evidence type="ECO:0000256" key="9">
    <source>
        <dbReference type="ARBA" id="ARBA00023251"/>
    </source>
</evidence>
<dbReference type="PANTHER" id="PTHR43549:SF2">
    <property type="entry name" value="MULTIDRUG RESISTANCE PROTEIN NORM-RELATED"/>
    <property type="match status" value="1"/>
</dbReference>
<dbReference type="GO" id="GO:0015297">
    <property type="term" value="F:antiporter activity"/>
    <property type="evidence" value="ECO:0007669"/>
    <property type="project" value="InterPro"/>
</dbReference>
<evidence type="ECO:0000256" key="8">
    <source>
        <dbReference type="ARBA" id="ARBA00023136"/>
    </source>
</evidence>
<keyword evidence="8 10" id="KW-0472">Membrane</keyword>
<feature type="transmembrane region" description="Helical" evidence="10">
    <location>
        <begin position="138"/>
        <end position="157"/>
    </location>
</feature>
<evidence type="ECO:0000256" key="2">
    <source>
        <dbReference type="ARBA" id="ARBA00008417"/>
    </source>
</evidence>
<keyword evidence="9" id="KW-0046">Antibiotic resistance</keyword>
<feature type="transmembrane region" description="Helical" evidence="10">
    <location>
        <begin position="280"/>
        <end position="302"/>
    </location>
</feature>
<sequence length="473" mass="50211">MSSGQSLDNRFLHASPGRVFLTNVLPMTLIMVMNGLLSVVDAIFLGHFVGARAMAAVSLVFPAIMLTIAMSTLVSGGMSSQMARQLGGRRISEAEATFARAHGLALIIALGLIALFFLVGRPLINGMADGDMALAEMAYLFLFITILALPLQFVLGLHADAWRNEGRAGLIAIMSVCVTLANIALNYIFIANMELGIAGSALGTVFAQTLGLLLLLGFRQFKQGTISLNALWHNSWVGGWGRIAGLGAPLSLSFIGIALSTAFVISALRFSEGSDYALNVAAYGIVMRIFGFTYLPLMAVALAMQSIVGNNVGAGLYQRSDTVLRIALTTVFVYCLIIEIIVLMVSNSIGLIFVDDLAVSEAVAQIIRPMTYAYLFTGPVLVFALYFQAIGQPARAGLLTLSKPFVLLPAFVTVLTAFWGVNAIWFAFTLADTVIALIAFAVLIAALKKRTSTGGLGLSPAAKLATERYSGSS</sequence>
<dbReference type="InterPro" id="IPR002528">
    <property type="entry name" value="MATE_fam"/>
</dbReference>
<reference evidence="11 14" key="2">
    <citation type="submission" date="2018-11" db="EMBL/GenBank/DDBJ databases">
        <title>Genome sequencing and analysis.</title>
        <authorList>
            <person name="Huang Y.-T."/>
        </authorList>
    </citation>
    <scope>NUCLEOTIDE SEQUENCE [LARGE SCALE GENOMIC DNA]</scope>
    <source>
        <strain evidence="11 14">SHIN</strain>
    </source>
</reference>
<feature type="transmembrane region" description="Helical" evidence="10">
    <location>
        <begin position="398"/>
        <end position="419"/>
    </location>
</feature>
<dbReference type="PANTHER" id="PTHR43549">
    <property type="entry name" value="MULTIDRUG RESISTANCE PROTEIN YPNP-RELATED"/>
    <property type="match status" value="1"/>
</dbReference>
<evidence type="ECO:0000256" key="6">
    <source>
        <dbReference type="ARBA" id="ARBA00022692"/>
    </source>
</evidence>
<feature type="transmembrane region" description="Helical" evidence="10">
    <location>
        <begin position="169"/>
        <end position="189"/>
    </location>
</feature>
<evidence type="ECO:0000313" key="14">
    <source>
        <dbReference type="Proteomes" id="UP000526233"/>
    </source>
</evidence>
<feature type="transmembrane region" description="Helical" evidence="10">
    <location>
        <begin position="323"/>
        <end position="346"/>
    </location>
</feature>
<evidence type="ECO:0000256" key="3">
    <source>
        <dbReference type="ARBA" id="ARBA00022106"/>
    </source>
</evidence>
<feature type="transmembrane region" description="Helical" evidence="10">
    <location>
        <begin position="195"/>
        <end position="218"/>
    </location>
</feature>
<keyword evidence="5" id="KW-1003">Cell membrane</keyword>
<keyword evidence="7 10" id="KW-1133">Transmembrane helix</keyword>
<dbReference type="Proteomes" id="UP000526233">
    <property type="component" value="Unassembled WGS sequence"/>
</dbReference>
<dbReference type="Proteomes" id="UP000216188">
    <property type="component" value="Unassembled WGS sequence"/>
</dbReference>
<keyword evidence="13" id="KW-1185">Reference proteome</keyword>
<evidence type="ECO:0000313" key="13">
    <source>
        <dbReference type="Proteomes" id="UP000216188"/>
    </source>
</evidence>
<feature type="transmembrane region" description="Helical" evidence="10">
    <location>
        <begin position="425"/>
        <end position="447"/>
    </location>
</feature>
<evidence type="ECO:0000313" key="12">
    <source>
        <dbReference type="EMBL" id="OYR27998.1"/>
    </source>
</evidence>
<comment type="similarity">
    <text evidence="2">Belongs to the multi antimicrobial extrusion (MATE) (TC 2.A.66.1) family. MepA subfamily.</text>
</comment>
<reference evidence="12 13" key="1">
    <citation type="submission" date="2017-07" db="EMBL/GenBank/DDBJ databases">
        <title>Phylogenetic study on the rhizospheric bacterium Ochrobactrum sp. A44.</title>
        <authorList>
            <person name="Krzyzanowska D.M."/>
            <person name="Ossowicki A."/>
            <person name="Rajewska M."/>
            <person name="Maciag T."/>
            <person name="Kaczynski Z."/>
            <person name="Czerwicka M."/>
            <person name="Jafra S."/>
        </authorList>
    </citation>
    <scope>NUCLEOTIDE SEQUENCE [LARGE SCALE GENOMIC DNA]</scope>
    <source>
        <strain evidence="12 13">CCUG 30717</strain>
    </source>
</reference>
<feature type="transmembrane region" description="Helical" evidence="10">
    <location>
        <begin position="239"/>
        <end position="268"/>
    </location>
</feature>
<dbReference type="InterPro" id="IPR045070">
    <property type="entry name" value="MATE_MepA-like"/>
</dbReference>
<feature type="transmembrane region" description="Helical" evidence="10">
    <location>
        <begin position="366"/>
        <end position="386"/>
    </location>
</feature>
<keyword evidence="6 10" id="KW-0812">Transmembrane</keyword>
<feature type="transmembrane region" description="Helical" evidence="10">
    <location>
        <begin position="97"/>
        <end position="118"/>
    </location>
</feature>
<dbReference type="EMBL" id="NNRM01000017">
    <property type="protein sequence ID" value="OYR27998.1"/>
    <property type="molecule type" value="Genomic_DNA"/>
</dbReference>
<accession>A0A256GLY5</accession>
<feature type="transmembrane region" description="Helical" evidence="10">
    <location>
        <begin position="55"/>
        <end position="76"/>
    </location>
</feature>
<feature type="transmembrane region" description="Helical" evidence="10">
    <location>
        <begin position="20"/>
        <end position="49"/>
    </location>
</feature>
<dbReference type="GO" id="GO:0042910">
    <property type="term" value="F:xenobiotic transmembrane transporter activity"/>
    <property type="evidence" value="ECO:0007669"/>
    <property type="project" value="InterPro"/>
</dbReference>
<dbReference type="GO" id="GO:0046677">
    <property type="term" value="P:response to antibiotic"/>
    <property type="evidence" value="ECO:0007669"/>
    <property type="project" value="UniProtKB-KW"/>
</dbReference>
<evidence type="ECO:0000256" key="10">
    <source>
        <dbReference type="SAM" id="Phobius"/>
    </source>
</evidence>
<comment type="caution">
    <text evidence="12">The sequence shown here is derived from an EMBL/GenBank/DDBJ whole genome shotgun (WGS) entry which is preliminary data.</text>
</comment>
<dbReference type="PIRSF" id="PIRSF006603">
    <property type="entry name" value="DinF"/>
    <property type="match status" value="1"/>
</dbReference>
<evidence type="ECO:0000256" key="7">
    <source>
        <dbReference type="ARBA" id="ARBA00022989"/>
    </source>
</evidence>
<evidence type="ECO:0000256" key="4">
    <source>
        <dbReference type="ARBA" id="ARBA00022448"/>
    </source>
</evidence>
<dbReference type="CDD" id="cd13143">
    <property type="entry name" value="MATE_MepA_like"/>
    <property type="match status" value="1"/>
</dbReference>
<evidence type="ECO:0000256" key="1">
    <source>
        <dbReference type="ARBA" id="ARBA00004429"/>
    </source>
</evidence>
<dbReference type="InterPro" id="IPR048279">
    <property type="entry name" value="MdtK-like"/>
</dbReference>
<dbReference type="Pfam" id="PF01554">
    <property type="entry name" value="MatE"/>
    <property type="match status" value="2"/>
</dbReference>
<organism evidence="12 13">
    <name type="scientific">Brucella pseudogrignonensis</name>
    <dbReference type="NCBI Taxonomy" id="419475"/>
    <lineage>
        <taxon>Bacteria</taxon>
        <taxon>Pseudomonadati</taxon>
        <taxon>Pseudomonadota</taxon>
        <taxon>Alphaproteobacteria</taxon>
        <taxon>Hyphomicrobiales</taxon>
        <taxon>Brucellaceae</taxon>
        <taxon>Brucella/Ochrobactrum group</taxon>
        <taxon>Brucella</taxon>
    </lineage>
</organism>
<dbReference type="STRING" id="419475.A8A54_02480"/>
<name>A0A256GLY5_9HYPH</name>